<dbReference type="EMBL" id="AMQN01023756">
    <property type="status" value="NOT_ANNOTATED_CDS"/>
    <property type="molecule type" value="Genomic_DNA"/>
</dbReference>
<evidence type="ECO:0000313" key="4">
    <source>
        <dbReference type="Proteomes" id="UP000014760"/>
    </source>
</evidence>
<accession>R7ULX1</accession>
<reference evidence="2 4" key="2">
    <citation type="journal article" date="2013" name="Nature">
        <title>Insights into bilaterian evolution from three spiralian genomes.</title>
        <authorList>
            <person name="Simakov O."/>
            <person name="Marletaz F."/>
            <person name="Cho S.J."/>
            <person name="Edsinger-Gonzales E."/>
            <person name="Havlak P."/>
            <person name="Hellsten U."/>
            <person name="Kuo D.H."/>
            <person name="Larsson T."/>
            <person name="Lv J."/>
            <person name="Arendt D."/>
            <person name="Savage R."/>
            <person name="Osoegawa K."/>
            <person name="de Jong P."/>
            <person name="Grimwood J."/>
            <person name="Chapman J.A."/>
            <person name="Shapiro H."/>
            <person name="Aerts A."/>
            <person name="Otillar R.P."/>
            <person name="Terry A.Y."/>
            <person name="Boore J.L."/>
            <person name="Grigoriev I.V."/>
            <person name="Lindberg D.R."/>
            <person name="Seaver E.C."/>
            <person name="Weisblat D.A."/>
            <person name="Putnam N.H."/>
            <person name="Rokhsar D.S."/>
        </authorList>
    </citation>
    <scope>NUCLEOTIDE SEQUENCE</scope>
    <source>
        <strain evidence="2 4">I ESC-2004</strain>
    </source>
</reference>
<reference evidence="3" key="3">
    <citation type="submission" date="2015-06" db="UniProtKB">
        <authorList>
            <consortium name="EnsemblMetazoa"/>
        </authorList>
    </citation>
    <scope>IDENTIFICATION</scope>
</reference>
<dbReference type="AlphaFoldDB" id="R7ULX1"/>
<dbReference type="HOGENOM" id="CLU_1645328_0_0_1"/>
<dbReference type="EnsemblMetazoa" id="CapteT192698">
    <property type="protein sequence ID" value="CapteP192698"/>
    <property type="gene ID" value="CapteG192698"/>
</dbReference>
<gene>
    <name evidence="2" type="ORF">CAPTEDRAFT_192698</name>
</gene>
<evidence type="ECO:0000256" key="1">
    <source>
        <dbReference type="SAM" id="MobiDB-lite"/>
    </source>
</evidence>
<proteinExistence type="predicted"/>
<keyword evidence="4" id="KW-1185">Reference proteome</keyword>
<feature type="compositionally biased region" description="Basic and acidic residues" evidence="1">
    <location>
        <begin position="76"/>
        <end position="86"/>
    </location>
</feature>
<evidence type="ECO:0000313" key="3">
    <source>
        <dbReference type="EnsemblMetazoa" id="CapteP192698"/>
    </source>
</evidence>
<feature type="region of interest" description="Disordered" evidence="1">
    <location>
        <begin position="73"/>
        <end position="100"/>
    </location>
</feature>
<dbReference type="Proteomes" id="UP000014760">
    <property type="component" value="Unassembled WGS sequence"/>
</dbReference>
<protein>
    <submittedName>
        <fullName evidence="2 3">Uncharacterized protein</fullName>
    </submittedName>
</protein>
<name>R7ULX1_CAPTE</name>
<dbReference type="EMBL" id="KB301943">
    <property type="protein sequence ID" value="ELU04937.1"/>
    <property type="molecule type" value="Genomic_DNA"/>
</dbReference>
<evidence type="ECO:0000313" key="2">
    <source>
        <dbReference type="EMBL" id="ELU04937.1"/>
    </source>
</evidence>
<reference evidence="4" key="1">
    <citation type="submission" date="2012-12" db="EMBL/GenBank/DDBJ databases">
        <authorList>
            <person name="Hellsten U."/>
            <person name="Grimwood J."/>
            <person name="Chapman J.A."/>
            <person name="Shapiro H."/>
            <person name="Aerts A."/>
            <person name="Otillar R.P."/>
            <person name="Terry A.Y."/>
            <person name="Boore J.L."/>
            <person name="Simakov O."/>
            <person name="Marletaz F."/>
            <person name="Cho S.-J."/>
            <person name="Edsinger-Gonzales E."/>
            <person name="Havlak P."/>
            <person name="Kuo D.-H."/>
            <person name="Larsson T."/>
            <person name="Lv J."/>
            <person name="Arendt D."/>
            <person name="Savage R."/>
            <person name="Osoegawa K."/>
            <person name="de Jong P."/>
            <person name="Lindberg D.R."/>
            <person name="Seaver E.C."/>
            <person name="Weisblat D.A."/>
            <person name="Putnam N.H."/>
            <person name="Grigoriev I.V."/>
            <person name="Rokhsar D.S."/>
        </authorList>
    </citation>
    <scope>NUCLEOTIDE SEQUENCE</scope>
    <source>
        <strain evidence="4">I ESC-2004</strain>
    </source>
</reference>
<sequence>MPKDRTKFSSGRVSRKVAKAHGSVLLIMIDSCIKMFLVICSNGCVEHNACISMYDDCLVNACVSAAKDTTPMRRQRGVEGWKELRMPKGRTKSSSGRVSRKVVKAPLLEEYSESSTRQASRKVAKAQLEIADLDVLADKVCEKVLDKLDNHFMEDRMVDVP</sequence>
<dbReference type="EMBL" id="AMQN01023755">
    <property type="status" value="NOT_ANNOTATED_CDS"/>
    <property type="molecule type" value="Genomic_DNA"/>
</dbReference>
<organism evidence="2">
    <name type="scientific">Capitella teleta</name>
    <name type="common">Polychaete worm</name>
    <dbReference type="NCBI Taxonomy" id="283909"/>
    <lineage>
        <taxon>Eukaryota</taxon>
        <taxon>Metazoa</taxon>
        <taxon>Spiralia</taxon>
        <taxon>Lophotrochozoa</taxon>
        <taxon>Annelida</taxon>
        <taxon>Polychaeta</taxon>
        <taxon>Sedentaria</taxon>
        <taxon>Scolecida</taxon>
        <taxon>Capitellidae</taxon>
        <taxon>Capitella</taxon>
    </lineage>
</organism>